<dbReference type="GO" id="GO:0003723">
    <property type="term" value="F:RNA binding"/>
    <property type="evidence" value="ECO:0007669"/>
    <property type="project" value="UniProtKB-KW"/>
</dbReference>
<evidence type="ECO:0000256" key="6">
    <source>
        <dbReference type="PROSITE-ProRule" id="PRU00723"/>
    </source>
</evidence>
<dbReference type="Gene3D" id="4.10.1000.10">
    <property type="entry name" value="Zinc finger, CCCH-type"/>
    <property type="match status" value="1"/>
</dbReference>
<evidence type="ECO:0000256" key="1">
    <source>
        <dbReference type="ARBA" id="ARBA00022723"/>
    </source>
</evidence>
<gene>
    <name evidence="9" type="ORF">GH714_030699</name>
</gene>
<accession>A0A6A6K7U3</accession>
<evidence type="ECO:0000259" key="8">
    <source>
        <dbReference type="PROSITE" id="PS50103"/>
    </source>
</evidence>
<dbReference type="InterPro" id="IPR056276">
    <property type="entry name" value="AtC3H46-like_PABC-like"/>
</dbReference>
<proteinExistence type="predicted"/>
<name>A0A6A6K7U3_HEVBR</name>
<evidence type="ECO:0000256" key="7">
    <source>
        <dbReference type="SAM" id="MobiDB-lite"/>
    </source>
</evidence>
<feature type="domain" description="C3H1-type" evidence="8">
    <location>
        <begin position="68"/>
        <end position="95"/>
    </location>
</feature>
<evidence type="ECO:0000256" key="3">
    <source>
        <dbReference type="ARBA" id="ARBA00022833"/>
    </source>
</evidence>
<dbReference type="GO" id="GO:0003677">
    <property type="term" value="F:DNA binding"/>
    <property type="evidence" value="ECO:0007669"/>
    <property type="project" value="UniProtKB-KW"/>
</dbReference>
<evidence type="ECO:0000256" key="2">
    <source>
        <dbReference type="ARBA" id="ARBA00022771"/>
    </source>
</evidence>
<keyword evidence="1 6" id="KW-0479">Metal-binding</keyword>
<dbReference type="Proteomes" id="UP000467840">
    <property type="component" value="Chromosome 12"/>
</dbReference>
<evidence type="ECO:0000313" key="9">
    <source>
        <dbReference type="EMBL" id="KAF2284807.1"/>
    </source>
</evidence>
<dbReference type="SUPFAM" id="SSF90229">
    <property type="entry name" value="CCCH zinc finger"/>
    <property type="match status" value="1"/>
</dbReference>
<dbReference type="InterPro" id="IPR000571">
    <property type="entry name" value="Znf_CCCH"/>
</dbReference>
<dbReference type="PANTHER" id="PTHR24009:SF0">
    <property type="entry name" value="ZINC FINGER CCCH DOMAIN-CONTAINING PROTEIN 18"/>
    <property type="match status" value="1"/>
</dbReference>
<dbReference type="GO" id="GO:0008270">
    <property type="term" value="F:zinc ion binding"/>
    <property type="evidence" value="ECO:0007669"/>
    <property type="project" value="UniProtKB-KW"/>
</dbReference>
<feature type="zinc finger region" description="C3H1-type" evidence="6">
    <location>
        <begin position="68"/>
        <end position="95"/>
    </location>
</feature>
<keyword evidence="3 6" id="KW-0862">Zinc</keyword>
<keyword evidence="2 6" id="KW-0863">Zinc-finger</keyword>
<evidence type="ECO:0000256" key="4">
    <source>
        <dbReference type="ARBA" id="ARBA00022884"/>
    </source>
</evidence>
<sequence length="340" mass="38815">MNINVLIFWSVRSAFNCVRGLRNFEMDFTESTKVVYNRIQKLEPENVSKIIGTCTGPRTNRRSPSLPDFPVKVCHYFNKGFCKHGNNCRYFHGNPMPESFSQIFSPKSNEISNEEHFISSGSLEKLEMELTELLLSRRGMPVSIASLPMIPHGQHSVILAEDVPKYLEYAGEEMTLVELLLVLGRSILPFQLKVPLQSKMFQLLQVSILDKFGPVQDVRIPCQQKRMFVDLSLLFSWRLSSKYWQRGILISKYSEKIHHPMYYSPHFIDGDSDLYSTTAEQAEFPSAQRINHFLDVLNNGSSSEDKLRRINSNYSDQDSQGLDLPESPFASMGSGISTVI</sequence>
<reference evidence="9 10" key="1">
    <citation type="journal article" date="2020" name="Mol. Plant">
        <title>The Chromosome-Based Rubber Tree Genome Provides New Insights into Spurge Genome Evolution and Rubber Biosynthesis.</title>
        <authorList>
            <person name="Liu J."/>
            <person name="Shi C."/>
            <person name="Shi C.C."/>
            <person name="Li W."/>
            <person name="Zhang Q.J."/>
            <person name="Zhang Y."/>
            <person name="Li K."/>
            <person name="Lu H.F."/>
            <person name="Shi C."/>
            <person name="Zhu S.T."/>
            <person name="Xiao Z.Y."/>
            <person name="Nan H."/>
            <person name="Yue Y."/>
            <person name="Zhu X.G."/>
            <person name="Wu Y."/>
            <person name="Hong X.N."/>
            <person name="Fan G.Y."/>
            <person name="Tong Y."/>
            <person name="Zhang D."/>
            <person name="Mao C.L."/>
            <person name="Liu Y.L."/>
            <person name="Hao S.J."/>
            <person name="Liu W.Q."/>
            <person name="Lv M.Q."/>
            <person name="Zhang H.B."/>
            <person name="Liu Y."/>
            <person name="Hu-Tang G.R."/>
            <person name="Wang J.P."/>
            <person name="Wang J.H."/>
            <person name="Sun Y.H."/>
            <person name="Ni S.B."/>
            <person name="Chen W.B."/>
            <person name="Zhang X.C."/>
            <person name="Jiao Y.N."/>
            <person name="Eichler E.E."/>
            <person name="Li G.H."/>
            <person name="Liu X."/>
            <person name="Gao L.Z."/>
        </authorList>
    </citation>
    <scope>NUCLEOTIDE SEQUENCE [LARGE SCALE GENOMIC DNA]</scope>
    <source>
        <strain evidence="10">cv. GT1</strain>
        <tissue evidence="9">Leaf</tissue>
    </source>
</reference>
<keyword evidence="10" id="KW-1185">Reference proteome</keyword>
<keyword evidence="5" id="KW-0238">DNA-binding</keyword>
<protein>
    <recommendedName>
        <fullName evidence="8">C3H1-type domain-containing protein</fullName>
    </recommendedName>
</protein>
<organism evidence="9 10">
    <name type="scientific">Hevea brasiliensis</name>
    <name type="common">Para rubber tree</name>
    <name type="synonym">Siphonia brasiliensis</name>
    <dbReference type="NCBI Taxonomy" id="3981"/>
    <lineage>
        <taxon>Eukaryota</taxon>
        <taxon>Viridiplantae</taxon>
        <taxon>Streptophyta</taxon>
        <taxon>Embryophyta</taxon>
        <taxon>Tracheophyta</taxon>
        <taxon>Spermatophyta</taxon>
        <taxon>Magnoliopsida</taxon>
        <taxon>eudicotyledons</taxon>
        <taxon>Gunneridae</taxon>
        <taxon>Pentapetalae</taxon>
        <taxon>rosids</taxon>
        <taxon>fabids</taxon>
        <taxon>Malpighiales</taxon>
        <taxon>Euphorbiaceae</taxon>
        <taxon>Crotonoideae</taxon>
        <taxon>Micrandreae</taxon>
        <taxon>Hevea</taxon>
    </lineage>
</organism>
<dbReference type="Pfam" id="PF23182">
    <property type="entry name" value="PABC_AtC3H46"/>
    <property type="match status" value="1"/>
</dbReference>
<feature type="region of interest" description="Disordered" evidence="7">
    <location>
        <begin position="314"/>
        <end position="340"/>
    </location>
</feature>
<keyword evidence="4" id="KW-0694">RNA-binding</keyword>
<dbReference type="PANTHER" id="PTHR24009">
    <property type="entry name" value="RNA-BINDING (RRM/RBD/RNP MOTIFS)"/>
    <property type="match status" value="1"/>
</dbReference>
<dbReference type="InterPro" id="IPR036855">
    <property type="entry name" value="Znf_CCCH_sf"/>
</dbReference>
<dbReference type="EMBL" id="JAAGAX010000018">
    <property type="protein sequence ID" value="KAF2284807.1"/>
    <property type="molecule type" value="Genomic_DNA"/>
</dbReference>
<dbReference type="PROSITE" id="PS50103">
    <property type="entry name" value="ZF_C3H1"/>
    <property type="match status" value="1"/>
</dbReference>
<evidence type="ECO:0000256" key="5">
    <source>
        <dbReference type="ARBA" id="ARBA00023125"/>
    </source>
</evidence>
<comment type="caution">
    <text evidence="9">The sequence shown here is derived from an EMBL/GenBank/DDBJ whole genome shotgun (WGS) entry which is preliminary data.</text>
</comment>
<evidence type="ECO:0000313" key="10">
    <source>
        <dbReference type="Proteomes" id="UP000467840"/>
    </source>
</evidence>
<dbReference type="AlphaFoldDB" id="A0A6A6K7U3"/>